<dbReference type="Pfam" id="PF13684">
    <property type="entry name" value="FakA-like_C"/>
    <property type="match status" value="1"/>
</dbReference>
<dbReference type="Pfam" id="PF21645">
    <property type="entry name" value="FakA-like_M"/>
    <property type="match status" value="1"/>
</dbReference>
<feature type="domain" description="DhaL" evidence="1">
    <location>
        <begin position="8"/>
        <end position="199"/>
    </location>
</feature>
<dbReference type="InterPro" id="IPR036117">
    <property type="entry name" value="DhaL_dom_sf"/>
</dbReference>
<keyword evidence="3" id="KW-1185">Reference proteome</keyword>
<dbReference type="PANTHER" id="PTHR33434:SF4">
    <property type="entry name" value="PHOSPHATASE PROTEIN"/>
    <property type="match status" value="1"/>
</dbReference>
<dbReference type="InterPro" id="IPR004007">
    <property type="entry name" value="DhaL_dom"/>
</dbReference>
<evidence type="ECO:0000259" key="1">
    <source>
        <dbReference type="PROSITE" id="PS51480"/>
    </source>
</evidence>
<evidence type="ECO:0000313" key="3">
    <source>
        <dbReference type="Proteomes" id="UP001422759"/>
    </source>
</evidence>
<dbReference type="Pfam" id="PF02734">
    <property type="entry name" value="Dak2"/>
    <property type="match status" value="1"/>
</dbReference>
<dbReference type="SMART" id="SM01120">
    <property type="entry name" value="Dak2"/>
    <property type="match status" value="1"/>
</dbReference>
<dbReference type="SUPFAM" id="SSF101473">
    <property type="entry name" value="DhaL-like"/>
    <property type="match status" value="1"/>
</dbReference>
<accession>A0ABP5LKX8</accession>
<dbReference type="InterPro" id="IPR033470">
    <property type="entry name" value="FakA-like_C"/>
</dbReference>
<dbReference type="PANTHER" id="PTHR33434">
    <property type="entry name" value="DEGV DOMAIN-CONTAINING PROTEIN DR_1986-RELATED"/>
    <property type="match status" value="1"/>
</dbReference>
<dbReference type="Gene3D" id="1.25.40.340">
    <property type="match status" value="1"/>
</dbReference>
<dbReference type="InterPro" id="IPR048394">
    <property type="entry name" value="FakA-like_M"/>
</dbReference>
<evidence type="ECO:0000313" key="2">
    <source>
        <dbReference type="EMBL" id="GAA2149312.1"/>
    </source>
</evidence>
<name>A0ABP5LKX8_9ACTN</name>
<dbReference type="NCBIfam" id="TIGR03599">
    <property type="entry name" value="YloV"/>
    <property type="match status" value="1"/>
</dbReference>
<proteinExistence type="predicted"/>
<sequence>MLDTLDAPAVRTWCRLALTALGQAREEIDALNVYPVPDGDTGTNLYLTVESAAVAVEDCFADGTEPDLGTTVAAMARGALIGARGNSGVILAQLLRGMAEVLARGGEPEHLRAALLRAAESAYQAVAEPVEGTLLTVAAAAAQAAAADPGGLAEAADTAYQAARRALLHTPEQLDVLAEAGVVDAGGRGLVAILGALSDTVTGQRPMGPVALRQELGAGSAPDYRVFRTCEGHERPPGPGHPAFEVIYLLDAPDEALPMLRSRLASLGDSLVVGGGDGLWNIHVHVDDAGAAVEAGVEAGRPYQIRITHFAEAAARAGEGATAAPQGRAVLSVVSGSGLAELCEQAGAAVLLADPDRPPASAELAEALRRCGAREVVLLLNDPELRAAAGAAADQLREEGVRIAVLPTRSPVQGLAALAVHENSRRFDEDVVAMTSAAGATRYAELAVAEGESWTMAGVCQAGDVLGLIDGDVAVIGPDLLGTGEVVLSRMLAAGGELVTLVLGAGTSDGLADQLVAHARRQRPEVDTVVFAGGQESAPLLIGVE</sequence>
<dbReference type="InterPro" id="IPR050270">
    <property type="entry name" value="DegV_domain_contain"/>
</dbReference>
<dbReference type="SMART" id="SM01121">
    <property type="entry name" value="Dak1_2"/>
    <property type="match status" value="1"/>
</dbReference>
<dbReference type="Proteomes" id="UP001422759">
    <property type="component" value="Unassembled WGS sequence"/>
</dbReference>
<gene>
    <name evidence="2" type="ORF">GCM10009760_42280</name>
</gene>
<dbReference type="PROSITE" id="PS51480">
    <property type="entry name" value="DHAL"/>
    <property type="match status" value="1"/>
</dbReference>
<dbReference type="EMBL" id="BAAANT010000026">
    <property type="protein sequence ID" value="GAA2149312.1"/>
    <property type="molecule type" value="Genomic_DNA"/>
</dbReference>
<reference evidence="3" key="1">
    <citation type="journal article" date="2019" name="Int. J. Syst. Evol. Microbiol.">
        <title>The Global Catalogue of Microorganisms (GCM) 10K type strain sequencing project: providing services to taxonomists for standard genome sequencing and annotation.</title>
        <authorList>
            <consortium name="The Broad Institute Genomics Platform"/>
            <consortium name="The Broad Institute Genome Sequencing Center for Infectious Disease"/>
            <person name="Wu L."/>
            <person name="Ma J."/>
        </authorList>
    </citation>
    <scope>NUCLEOTIDE SEQUENCE [LARGE SCALE GENOMIC DNA]</scope>
    <source>
        <strain evidence="3">JCM 14560</strain>
    </source>
</reference>
<organism evidence="2 3">
    <name type="scientific">Kitasatospora kazusensis</name>
    <dbReference type="NCBI Taxonomy" id="407974"/>
    <lineage>
        <taxon>Bacteria</taxon>
        <taxon>Bacillati</taxon>
        <taxon>Actinomycetota</taxon>
        <taxon>Actinomycetes</taxon>
        <taxon>Kitasatosporales</taxon>
        <taxon>Streptomycetaceae</taxon>
        <taxon>Kitasatospora</taxon>
    </lineage>
</organism>
<dbReference type="InterPro" id="IPR019986">
    <property type="entry name" value="YloV-like"/>
</dbReference>
<comment type="caution">
    <text evidence="2">The sequence shown here is derived from an EMBL/GenBank/DDBJ whole genome shotgun (WGS) entry which is preliminary data.</text>
</comment>
<dbReference type="RefSeq" id="WP_344467393.1">
    <property type="nucleotide sequence ID" value="NZ_BAAANT010000026.1"/>
</dbReference>
<protein>
    <submittedName>
        <fullName evidence="2">DAK2 domain-containing protein</fullName>
    </submittedName>
</protein>